<dbReference type="SUPFAM" id="SSF55785">
    <property type="entry name" value="PYP-like sensor domain (PAS domain)"/>
    <property type="match status" value="1"/>
</dbReference>
<evidence type="ECO:0000256" key="3">
    <source>
        <dbReference type="ARBA" id="ARBA00023163"/>
    </source>
</evidence>
<dbReference type="PRINTS" id="PR00032">
    <property type="entry name" value="HTHARAC"/>
</dbReference>
<feature type="compositionally biased region" description="Basic residues" evidence="4">
    <location>
        <begin position="252"/>
        <end position="268"/>
    </location>
</feature>
<keyword evidence="7" id="KW-1185">Reference proteome</keyword>
<dbReference type="SMART" id="SM00342">
    <property type="entry name" value="HTH_ARAC"/>
    <property type="match status" value="1"/>
</dbReference>
<evidence type="ECO:0000256" key="1">
    <source>
        <dbReference type="ARBA" id="ARBA00023015"/>
    </source>
</evidence>
<feature type="domain" description="HTH araC/xylS-type" evidence="5">
    <location>
        <begin position="150"/>
        <end position="248"/>
    </location>
</feature>
<dbReference type="PROSITE" id="PS00041">
    <property type="entry name" value="HTH_ARAC_FAMILY_1"/>
    <property type="match status" value="1"/>
</dbReference>
<dbReference type="Gene3D" id="3.30.450.20">
    <property type="entry name" value="PAS domain"/>
    <property type="match status" value="1"/>
</dbReference>
<dbReference type="InterPro" id="IPR018062">
    <property type="entry name" value="HTH_AraC-typ_CS"/>
</dbReference>
<dbReference type="InterPro" id="IPR018060">
    <property type="entry name" value="HTH_AraC"/>
</dbReference>
<dbReference type="AlphaFoldDB" id="A0A8E6B6V8"/>
<proteinExistence type="predicted"/>
<dbReference type="Proteomes" id="UP000676194">
    <property type="component" value="Chromosome"/>
</dbReference>
<dbReference type="InterPro" id="IPR035965">
    <property type="entry name" value="PAS-like_dom_sf"/>
</dbReference>
<dbReference type="Gene3D" id="1.10.10.60">
    <property type="entry name" value="Homeodomain-like"/>
    <property type="match status" value="2"/>
</dbReference>
<feature type="region of interest" description="Disordered" evidence="4">
    <location>
        <begin position="245"/>
        <end position="268"/>
    </location>
</feature>
<dbReference type="CDD" id="cd00130">
    <property type="entry name" value="PAS"/>
    <property type="match status" value="1"/>
</dbReference>
<evidence type="ECO:0000259" key="5">
    <source>
        <dbReference type="PROSITE" id="PS01124"/>
    </source>
</evidence>
<evidence type="ECO:0000256" key="4">
    <source>
        <dbReference type="SAM" id="MobiDB-lite"/>
    </source>
</evidence>
<evidence type="ECO:0000256" key="2">
    <source>
        <dbReference type="ARBA" id="ARBA00023125"/>
    </source>
</evidence>
<name>A0A8E6B6V8_9BACT</name>
<dbReference type="PANTHER" id="PTHR43280:SF28">
    <property type="entry name" value="HTH-TYPE TRANSCRIPTIONAL ACTIVATOR RHAS"/>
    <property type="match status" value="1"/>
</dbReference>
<protein>
    <submittedName>
        <fullName evidence="6">AraC family transcriptional regulator</fullName>
    </submittedName>
</protein>
<dbReference type="KEGG" id="tsph:KIH39_04640"/>
<dbReference type="GO" id="GO:0043565">
    <property type="term" value="F:sequence-specific DNA binding"/>
    <property type="evidence" value="ECO:0007669"/>
    <property type="project" value="InterPro"/>
</dbReference>
<evidence type="ECO:0000313" key="6">
    <source>
        <dbReference type="EMBL" id="QVL33210.1"/>
    </source>
</evidence>
<dbReference type="GO" id="GO:0003700">
    <property type="term" value="F:DNA-binding transcription factor activity"/>
    <property type="evidence" value="ECO:0007669"/>
    <property type="project" value="InterPro"/>
</dbReference>
<evidence type="ECO:0000313" key="7">
    <source>
        <dbReference type="Proteomes" id="UP000676194"/>
    </source>
</evidence>
<keyword evidence="3" id="KW-0804">Transcription</keyword>
<dbReference type="SUPFAM" id="SSF46689">
    <property type="entry name" value="Homeodomain-like"/>
    <property type="match status" value="1"/>
</dbReference>
<keyword evidence="2" id="KW-0238">DNA-binding</keyword>
<reference evidence="6" key="1">
    <citation type="submission" date="2021-05" db="EMBL/GenBank/DDBJ databases">
        <title>Complete genome sequence of the cellulolytic planctomycete Telmatocola sphagniphila SP2T and characterization of the first cellulase from planctomycetes.</title>
        <authorList>
            <person name="Rakitin A.L."/>
            <person name="Beletsky A.V."/>
            <person name="Naumoff D.G."/>
            <person name="Kulichevskaya I.S."/>
            <person name="Mardanov A.V."/>
            <person name="Ravin N.V."/>
            <person name="Dedysh S.N."/>
        </authorList>
    </citation>
    <scope>NUCLEOTIDE SEQUENCE</scope>
    <source>
        <strain evidence="6">SP2T</strain>
    </source>
</reference>
<dbReference type="InterPro" id="IPR009057">
    <property type="entry name" value="Homeodomain-like_sf"/>
</dbReference>
<dbReference type="Pfam" id="PF12833">
    <property type="entry name" value="HTH_18"/>
    <property type="match status" value="1"/>
</dbReference>
<dbReference type="InterPro" id="IPR020449">
    <property type="entry name" value="Tscrpt_reg_AraC-type_HTH"/>
</dbReference>
<accession>A0A8E6B6V8</accession>
<keyword evidence="1" id="KW-0805">Transcription regulation</keyword>
<dbReference type="InterPro" id="IPR013656">
    <property type="entry name" value="PAS_4"/>
</dbReference>
<dbReference type="EMBL" id="CP074694">
    <property type="protein sequence ID" value="QVL33210.1"/>
    <property type="molecule type" value="Genomic_DNA"/>
</dbReference>
<organism evidence="6 7">
    <name type="scientific">Telmatocola sphagniphila</name>
    <dbReference type="NCBI Taxonomy" id="1123043"/>
    <lineage>
        <taxon>Bacteria</taxon>
        <taxon>Pseudomonadati</taxon>
        <taxon>Planctomycetota</taxon>
        <taxon>Planctomycetia</taxon>
        <taxon>Gemmatales</taxon>
        <taxon>Gemmataceae</taxon>
    </lineage>
</organism>
<gene>
    <name evidence="6" type="ORF">KIH39_04640</name>
</gene>
<dbReference type="RefSeq" id="WP_213498100.1">
    <property type="nucleotide sequence ID" value="NZ_CP074694.1"/>
</dbReference>
<dbReference type="PROSITE" id="PS01124">
    <property type="entry name" value="HTH_ARAC_FAMILY_2"/>
    <property type="match status" value="1"/>
</dbReference>
<sequence>MNSRTLQNAVAGKNDCLPIDVEVLQTLFDITPDLAFFIKDNRGRYLAVNESLVSRHGLTRKSDALGKRPQDICPGDFGRIPSEQDFQILQTGIPLIDHLELQWQRPREAVWCLTTKLPIRNAIGHIVGIIGFSRDVRAPLQRNDIPKGLATALEEFERTLSSEVTPANLARRAGITSQRLLRLMKYVFGVTTAQFLLKTRISAASRLLQETNLSITAIAQSCGFYDHSAFSRTFRCATGFTPSDFRDQTQKRSSRSRTKLNKKVSPKA</sequence>
<dbReference type="PANTHER" id="PTHR43280">
    <property type="entry name" value="ARAC-FAMILY TRANSCRIPTIONAL REGULATOR"/>
    <property type="match status" value="1"/>
</dbReference>
<dbReference type="Pfam" id="PF08448">
    <property type="entry name" value="PAS_4"/>
    <property type="match status" value="1"/>
</dbReference>
<dbReference type="InterPro" id="IPR000014">
    <property type="entry name" value="PAS"/>
</dbReference>